<gene>
    <name evidence="7" type="ORF">OEZ85_004905</name>
</gene>
<keyword evidence="3" id="KW-0804">Transcription</keyword>
<feature type="region of interest" description="Disordered" evidence="5">
    <location>
        <begin position="137"/>
        <end position="177"/>
    </location>
</feature>
<dbReference type="Proteomes" id="UP001244341">
    <property type="component" value="Chromosome 12b"/>
</dbReference>
<protein>
    <recommendedName>
        <fullName evidence="6">RWP-RK domain-containing protein</fullName>
    </recommendedName>
</protein>
<sequence length="358" mass="38068">MAQQQMQLHYALLDSEAHAVADTIISAAADHGFDQRAAAAALPAMLQSTAEGMTRVAASRLDSINQQETEQLLAAQPAAAAAAAAAAEAGAVAGDSSRLRPSTRKRTRRQMLSAIGEEAHCAPAAAAAAAEAGAVAGDSSSTRKCSRRQMLAGSGGQALQNKKNDEQAQQPSDAAAPAEAAAAGAAAAAAAASGGALLAGASVTVNKRKWKDGEDNEIDRPEREITVEALRAVFYLDAEAARASLNVLHLDAEAARLSFNVFALDAEAARASLNVGKSVFQAAQRELGIERWPYRKIMGLRSMLSYYEAVGPEEDVAWLRELEQQLMLYPNMELLRDGPSRHAQLYRRYEKRDRQLYP</sequence>
<feature type="compositionally biased region" description="Low complexity" evidence="5">
    <location>
        <begin position="167"/>
        <end position="177"/>
    </location>
</feature>
<reference evidence="7 8" key="1">
    <citation type="submission" date="2023-05" db="EMBL/GenBank/DDBJ databases">
        <title>A 100% complete, gapless, phased diploid assembly of the Scenedesmus obliquus UTEX 3031 genome.</title>
        <authorList>
            <person name="Biondi T.C."/>
            <person name="Hanschen E.R."/>
            <person name="Kwon T."/>
            <person name="Eng W."/>
            <person name="Kruse C.P.S."/>
            <person name="Koehler S.I."/>
            <person name="Kunde Y."/>
            <person name="Gleasner C.D."/>
            <person name="You Mak K.T."/>
            <person name="Polle J."/>
            <person name="Hovde B.T."/>
            <person name="Starkenburg S.R."/>
        </authorList>
    </citation>
    <scope>NUCLEOTIDE SEQUENCE [LARGE SCALE GENOMIC DNA]</scope>
    <source>
        <strain evidence="7 8">DOE0152z</strain>
    </source>
</reference>
<evidence type="ECO:0000313" key="7">
    <source>
        <dbReference type="EMBL" id="WIA20507.1"/>
    </source>
</evidence>
<accession>A0ABY8UJP6</accession>
<organism evidence="7 8">
    <name type="scientific">Tetradesmus obliquus</name>
    <name type="common">Green alga</name>
    <name type="synonym">Acutodesmus obliquus</name>
    <dbReference type="NCBI Taxonomy" id="3088"/>
    <lineage>
        <taxon>Eukaryota</taxon>
        <taxon>Viridiplantae</taxon>
        <taxon>Chlorophyta</taxon>
        <taxon>core chlorophytes</taxon>
        <taxon>Chlorophyceae</taxon>
        <taxon>CS clade</taxon>
        <taxon>Sphaeropleales</taxon>
        <taxon>Scenedesmaceae</taxon>
        <taxon>Tetradesmus</taxon>
    </lineage>
</organism>
<evidence type="ECO:0000256" key="5">
    <source>
        <dbReference type="SAM" id="MobiDB-lite"/>
    </source>
</evidence>
<dbReference type="PROSITE" id="PS51519">
    <property type="entry name" value="RWP_RK"/>
    <property type="match status" value="1"/>
</dbReference>
<dbReference type="InterPro" id="IPR003035">
    <property type="entry name" value="RWP-RK_dom"/>
</dbReference>
<feature type="domain" description="RWP-RK" evidence="6">
    <location>
        <begin position="235"/>
        <end position="322"/>
    </location>
</feature>
<evidence type="ECO:0000256" key="1">
    <source>
        <dbReference type="ARBA" id="ARBA00023015"/>
    </source>
</evidence>
<dbReference type="EMBL" id="CP126219">
    <property type="protein sequence ID" value="WIA20507.1"/>
    <property type="molecule type" value="Genomic_DNA"/>
</dbReference>
<keyword evidence="8" id="KW-1185">Reference proteome</keyword>
<evidence type="ECO:0000259" key="6">
    <source>
        <dbReference type="PROSITE" id="PS51519"/>
    </source>
</evidence>
<keyword evidence="4" id="KW-0539">Nucleus</keyword>
<evidence type="ECO:0000256" key="2">
    <source>
        <dbReference type="ARBA" id="ARBA00023125"/>
    </source>
</evidence>
<keyword evidence="2" id="KW-0238">DNA-binding</keyword>
<proteinExistence type="predicted"/>
<evidence type="ECO:0000256" key="4">
    <source>
        <dbReference type="ARBA" id="ARBA00023242"/>
    </source>
</evidence>
<name>A0ABY8UJP6_TETOB</name>
<keyword evidence="1" id="KW-0805">Transcription regulation</keyword>
<dbReference type="Pfam" id="PF02042">
    <property type="entry name" value="RWP-RK"/>
    <property type="match status" value="1"/>
</dbReference>
<evidence type="ECO:0000313" key="8">
    <source>
        <dbReference type="Proteomes" id="UP001244341"/>
    </source>
</evidence>
<evidence type="ECO:0000256" key="3">
    <source>
        <dbReference type="ARBA" id="ARBA00023163"/>
    </source>
</evidence>